<dbReference type="Gene3D" id="3.40.50.720">
    <property type="entry name" value="NAD(P)-binding Rossmann-like Domain"/>
    <property type="match status" value="1"/>
</dbReference>
<evidence type="ECO:0000313" key="6">
    <source>
        <dbReference type="Proteomes" id="UP000663853"/>
    </source>
</evidence>
<feature type="transmembrane region" description="Helical" evidence="4">
    <location>
        <begin position="12"/>
        <end position="34"/>
    </location>
</feature>
<dbReference type="GO" id="GO:0016491">
    <property type="term" value="F:oxidoreductase activity"/>
    <property type="evidence" value="ECO:0007669"/>
    <property type="project" value="UniProtKB-KW"/>
</dbReference>
<dbReference type="InterPro" id="IPR036291">
    <property type="entry name" value="NAD(P)-bd_dom_sf"/>
</dbReference>
<evidence type="ECO:0000256" key="3">
    <source>
        <dbReference type="RuleBase" id="RU000363"/>
    </source>
</evidence>
<proteinExistence type="inferred from homology"/>
<dbReference type="EMBL" id="CAJMXA010003692">
    <property type="protein sequence ID" value="CAE6511779.1"/>
    <property type="molecule type" value="Genomic_DNA"/>
</dbReference>
<reference evidence="5" key="1">
    <citation type="submission" date="2021-01" db="EMBL/GenBank/DDBJ databases">
        <authorList>
            <person name="Kaushik A."/>
        </authorList>
    </citation>
    <scope>NUCLEOTIDE SEQUENCE</scope>
    <source>
        <strain evidence="5">AG6-10EEA</strain>
    </source>
</reference>
<sequence>MAYDTDKHTFLVAFVLYLWSSLRFLLNALFGSFYPRLTSPRVDLWDKLAIVTGANSGIGFETARALAEMGAHVVLACRNELRGQEARERLVQLTGNPKIDLEILDCASFESIHAFLDRWEKRSAKTVDILVNNAGVMCGTISLTKDNFDQAYQSNHLAHVLLTHELFSRGYVSPTGRIVSITSGGLHFSHILNEKNAASRDMIAQYGNEVGRRVSPTDMIQLYVRTKLAQVMWTMALQRRLGTSQKWKDVTVHACHPGTLDSNISLVLPEGSGTTSGILLDFLRYTVDRMGVPSEQGAAIPVWLATAPEPATEILRGRYWDRKQWQWLAPWALDEQRQDLLWNVWCRDAGAPSI</sequence>
<dbReference type="SUPFAM" id="SSF51735">
    <property type="entry name" value="NAD(P)-binding Rossmann-fold domains"/>
    <property type="match status" value="1"/>
</dbReference>
<dbReference type="Pfam" id="PF00106">
    <property type="entry name" value="adh_short"/>
    <property type="match status" value="1"/>
</dbReference>
<accession>A0A8H3HIB0</accession>
<keyword evidence="2" id="KW-0560">Oxidoreductase</keyword>
<dbReference type="Proteomes" id="UP000663853">
    <property type="component" value="Unassembled WGS sequence"/>
</dbReference>
<evidence type="ECO:0008006" key="7">
    <source>
        <dbReference type="Google" id="ProtNLM"/>
    </source>
</evidence>
<organism evidence="5 6">
    <name type="scientific">Rhizoctonia solani</name>
    <dbReference type="NCBI Taxonomy" id="456999"/>
    <lineage>
        <taxon>Eukaryota</taxon>
        <taxon>Fungi</taxon>
        <taxon>Dikarya</taxon>
        <taxon>Basidiomycota</taxon>
        <taxon>Agaricomycotina</taxon>
        <taxon>Agaricomycetes</taxon>
        <taxon>Cantharellales</taxon>
        <taxon>Ceratobasidiaceae</taxon>
        <taxon>Rhizoctonia</taxon>
    </lineage>
</organism>
<dbReference type="AlphaFoldDB" id="A0A8H3HIB0"/>
<name>A0A8H3HIB0_9AGAM</name>
<comment type="caution">
    <text evidence="5">The sequence shown here is derived from an EMBL/GenBank/DDBJ whole genome shotgun (WGS) entry which is preliminary data.</text>
</comment>
<keyword evidence="4" id="KW-0472">Membrane</keyword>
<evidence type="ECO:0000256" key="2">
    <source>
        <dbReference type="ARBA" id="ARBA00023002"/>
    </source>
</evidence>
<evidence type="ECO:0000313" key="5">
    <source>
        <dbReference type="EMBL" id="CAE6511779.1"/>
    </source>
</evidence>
<dbReference type="InterPro" id="IPR002347">
    <property type="entry name" value="SDR_fam"/>
</dbReference>
<keyword evidence="4" id="KW-1133">Transmembrane helix</keyword>
<dbReference type="PRINTS" id="PR00080">
    <property type="entry name" value="SDRFAMILY"/>
</dbReference>
<protein>
    <recommendedName>
        <fullName evidence="7">Retinol dehydrogenase 12</fullName>
    </recommendedName>
</protein>
<gene>
    <name evidence="5" type="ORF">RDB_LOCUS130020</name>
</gene>
<evidence type="ECO:0000256" key="4">
    <source>
        <dbReference type="SAM" id="Phobius"/>
    </source>
</evidence>
<dbReference type="PRINTS" id="PR00081">
    <property type="entry name" value="GDHRDH"/>
</dbReference>
<evidence type="ECO:0000256" key="1">
    <source>
        <dbReference type="ARBA" id="ARBA00006484"/>
    </source>
</evidence>
<comment type="similarity">
    <text evidence="1 3">Belongs to the short-chain dehydrogenases/reductases (SDR) family.</text>
</comment>
<dbReference type="PANTHER" id="PTHR24320">
    <property type="entry name" value="RETINOL DEHYDROGENASE"/>
    <property type="match status" value="1"/>
</dbReference>
<keyword evidence="4" id="KW-0812">Transmembrane</keyword>
<dbReference type="PANTHER" id="PTHR24320:SF152">
    <property type="entry name" value="SHORT-CHAIN DEHYDROGENASE_REDUCTASE FAMILY PROTEIN"/>
    <property type="match status" value="1"/>
</dbReference>